<dbReference type="AlphaFoldDB" id="A0A1Z2L4P8"/>
<proteinExistence type="predicted"/>
<sequence>MAVTAAALAAVLAVGGCSSGGGPGEDPKVSAERAAKEKAEREREEKAEREARAERERIEKDRAAMTAVAVKFRTAVNAHDGRTACPLKTVEGRYGDSLEKCHDFYKPPGGRKPDTEQRTKVTVTGGPVTVPPFENHPGGTGLMVTQETPGDGGRVHVKRDALRMVKVDGAWLVDQDKEVLDSEMSDPSPVRSALTRP</sequence>
<evidence type="ECO:0000313" key="3">
    <source>
        <dbReference type="Proteomes" id="UP000195755"/>
    </source>
</evidence>
<accession>A0A1Z2L4P8</accession>
<dbReference type="Proteomes" id="UP000195755">
    <property type="component" value="Chromosome"/>
</dbReference>
<dbReference type="EMBL" id="CP021744">
    <property type="protein sequence ID" value="ARZ69191.1"/>
    <property type="molecule type" value="Genomic_DNA"/>
</dbReference>
<dbReference type="KEGG" id="salj:SMD11_3558"/>
<gene>
    <name evidence="2" type="ORF">SMD11_3558</name>
</gene>
<feature type="compositionally biased region" description="Basic and acidic residues" evidence="1">
    <location>
        <begin position="104"/>
        <end position="119"/>
    </location>
</feature>
<feature type="region of interest" description="Disordered" evidence="1">
    <location>
        <begin position="15"/>
        <end position="58"/>
    </location>
</feature>
<feature type="compositionally biased region" description="Basic and acidic residues" evidence="1">
    <location>
        <begin position="25"/>
        <end position="58"/>
    </location>
</feature>
<evidence type="ECO:0000256" key="1">
    <source>
        <dbReference type="SAM" id="MobiDB-lite"/>
    </source>
</evidence>
<organism evidence="2 3">
    <name type="scientific">Streptomyces albireticuli</name>
    <dbReference type="NCBI Taxonomy" id="1940"/>
    <lineage>
        <taxon>Bacteria</taxon>
        <taxon>Bacillati</taxon>
        <taxon>Actinomycetota</taxon>
        <taxon>Actinomycetes</taxon>
        <taxon>Kitasatosporales</taxon>
        <taxon>Streptomycetaceae</taxon>
        <taxon>Streptomyces</taxon>
    </lineage>
</organism>
<evidence type="ECO:0000313" key="2">
    <source>
        <dbReference type="EMBL" id="ARZ69191.1"/>
    </source>
</evidence>
<protein>
    <submittedName>
        <fullName evidence="2">Uncharacterized protein</fullName>
    </submittedName>
</protein>
<name>A0A1Z2L4P8_9ACTN</name>
<feature type="region of interest" description="Disordered" evidence="1">
    <location>
        <begin position="104"/>
        <end position="140"/>
    </location>
</feature>
<reference evidence="2 3" key="1">
    <citation type="submission" date="2017-06" db="EMBL/GenBank/DDBJ databases">
        <title>Streptomyces albireticuli Genome sequencing and assembly.</title>
        <authorList>
            <person name="Wang Y."/>
            <person name="Du B."/>
            <person name="Ding Y."/>
            <person name="Liu H."/>
            <person name="Hou Q."/>
            <person name="Liu K."/>
            <person name="Yao L."/>
            <person name="Wang C."/>
        </authorList>
    </citation>
    <scope>NUCLEOTIDE SEQUENCE [LARGE SCALE GENOMIC DNA]</scope>
    <source>
        <strain evidence="2 3">MDJK11</strain>
    </source>
</reference>
<feature type="compositionally biased region" description="Low complexity" evidence="1">
    <location>
        <begin position="121"/>
        <end position="132"/>
    </location>
</feature>